<dbReference type="InterPro" id="IPR013766">
    <property type="entry name" value="Thioredoxin_domain"/>
</dbReference>
<evidence type="ECO:0000259" key="3">
    <source>
        <dbReference type="PROSITE" id="PS51352"/>
    </source>
</evidence>
<dbReference type="InterPro" id="IPR017937">
    <property type="entry name" value="Thioredoxin_CS"/>
</dbReference>
<dbReference type="OrthoDB" id="9811352at2"/>
<dbReference type="GO" id="GO:0016209">
    <property type="term" value="F:antioxidant activity"/>
    <property type="evidence" value="ECO:0007669"/>
    <property type="project" value="InterPro"/>
</dbReference>
<dbReference type="GO" id="GO:0015036">
    <property type="term" value="F:disulfide oxidoreductase activity"/>
    <property type="evidence" value="ECO:0007669"/>
    <property type="project" value="UniProtKB-ARBA"/>
</dbReference>
<gene>
    <name evidence="4" type="ORF">SAMN05216334_102180</name>
</gene>
<keyword evidence="2" id="KW-1133">Transmembrane helix</keyword>
<dbReference type="GO" id="GO:0016853">
    <property type="term" value="F:isomerase activity"/>
    <property type="evidence" value="ECO:0007669"/>
    <property type="project" value="UniProtKB-KW"/>
</dbReference>
<dbReference type="InterPro" id="IPR036249">
    <property type="entry name" value="Thioredoxin-like_sf"/>
</dbReference>
<accession>A0A1H5SIQ8</accession>
<evidence type="ECO:0000256" key="2">
    <source>
        <dbReference type="SAM" id="Phobius"/>
    </source>
</evidence>
<dbReference type="PROSITE" id="PS51352">
    <property type="entry name" value="THIOREDOXIN_2"/>
    <property type="match status" value="1"/>
</dbReference>
<dbReference type="PANTHER" id="PTHR42852:SF13">
    <property type="entry name" value="PROTEIN DIPZ"/>
    <property type="match status" value="1"/>
</dbReference>
<dbReference type="EMBL" id="FNUX01000002">
    <property type="protein sequence ID" value="SEF49691.1"/>
    <property type="molecule type" value="Genomic_DNA"/>
</dbReference>
<dbReference type="PANTHER" id="PTHR42852">
    <property type="entry name" value="THIOL:DISULFIDE INTERCHANGE PROTEIN DSBE"/>
    <property type="match status" value="1"/>
</dbReference>
<dbReference type="RefSeq" id="WP_103965448.1">
    <property type="nucleotide sequence ID" value="NZ_FNUX01000002.1"/>
</dbReference>
<dbReference type="CDD" id="cd02966">
    <property type="entry name" value="TlpA_like_family"/>
    <property type="match status" value="1"/>
</dbReference>
<feature type="transmembrane region" description="Helical" evidence="2">
    <location>
        <begin position="7"/>
        <end position="28"/>
    </location>
</feature>
<name>A0A1H5SIQ8_9PROT</name>
<dbReference type="Gene3D" id="3.40.30.10">
    <property type="entry name" value="Glutaredoxin"/>
    <property type="match status" value="1"/>
</dbReference>
<evidence type="ECO:0000313" key="5">
    <source>
        <dbReference type="Proteomes" id="UP000236753"/>
    </source>
</evidence>
<feature type="domain" description="Thioredoxin" evidence="3">
    <location>
        <begin position="42"/>
        <end position="183"/>
    </location>
</feature>
<evidence type="ECO:0000256" key="1">
    <source>
        <dbReference type="ARBA" id="ARBA00023284"/>
    </source>
</evidence>
<keyword evidence="1" id="KW-0676">Redox-active center</keyword>
<protein>
    <submittedName>
        <fullName evidence="4">Thiol-disulfide isomerase or thioredoxin</fullName>
    </submittedName>
</protein>
<dbReference type="AlphaFoldDB" id="A0A1H5SIQ8"/>
<keyword evidence="2" id="KW-0472">Membrane</keyword>
<dbReference type="Proteomes" id="UP000236753">
    <property type="component" value="Unassembled WGS sequence"/>
</dbReference>
<dbReference type="PROSITE" id="PS00194">
    <property type="entry name" value="THIOREDOXIN_1"/>
    <property type="match status" value="1"/>
</dbReference>
<evidence type="ECO:0000313" key="4">
    <source>
        <dbReference type="EMBL" id="SEF49691.1"/>
    </source>
</evidence>
<organism evidence="4 5">
    <name type="scientific">Nitrosomonas ureae</name>
    <dbReference type="NCBI Taxonomy" id="44577"/>
    <lineage>
        <taxon>Bacteria</taxon>
        <taxon>Pseudomonadati</taxon>
        <taxon>Pseudomonadota</taxon>
        <taxon>Betaproteobacteria</taxon>
        <taxon>Nitrosomonadales</taxon>
        <taxon>Nitrosomonadaceae</taxon>
        <taxon>Nitrosomonas</taxon>
    </lineage>
</organism>
<dbReference type="SUPFAM" id="SSF52833">
    <property type="entry name" value="Thioredoxin-like"/>
    <property type="match status" value="1"/>
</dbReference>
<dbReference type="InterPro" id="IPR000866">
    <property type="entry name" value="AhpC/TSA"/>
</dbReference>
<keyword evidence="4" id="KW-0413">Isomerase</keyword>
<dbReference type="Pfam" id="PF00578">
    <property type="entry name" value="AhpC-TSA"/>
    <property type="match status" value="1"/>
</dbReference>
<reference evidence="4 5" key="1">
    <citation type="submission" date="2016-10" db="EMBL/GenBank/DDBJ databases">
        <authorList>
            <person name="de Groot N.N."/>
        </authorList>
    </citation>
    <scope>NUCLEOTIDE SEQUENCE [LARGE SCALE GENOMIC DNA]</scope>
    <source>
        <strain evidence="4 5">Nm13</strain>
    </source>
</reference>
<proteinExistence type="predicted"/>
<keyword evidence="2" id="KW-0812">Transmembrane</keyword>
<sequence>MSKLKQIILYSCVAIFALGAGSFLRTLLSEAYQTELSSEESQQGAQAILSASLPDLQGENQEVSQWLGKVMVVNFWATWCTPCREEIPEFVEAQKKYGEQGLIFIGIAIDQADKVKMFSQEFGINYPVLVGGFNTWSLLEAAGNRHSALPYTVVINRSGKLVENYLGRVDLKKLEKMVIPLLNEPPEIEQSVQTS</sequence>
<dbReference type="InterPro" id="IPR050553">
    <property type="entry name" value="Thioredoxin_ResA/DsbE_sf"/>
</dbReference>